<evidence type="ECO:0000313" key="2">
    <source>
        <dbReference type="EMBL" id="OWV30389.1"/>
    </source>
</evidence>
<dbReference type="OrthoDB" id="191143at2"/>
<feature type="signal peptide" evidence="1">
    <location>
        <begin position="1"/>
        <end position="27"/>
    </location>
</feature>
<dbReference type="RefSeq" id="WP_088699459.1">
    <property type="nucleotide sequence ID" value="NZ_JPUA01000019.1"/>
</dbReference>
<accession>A0A246S1T3</accession>
<keyword evidence="1" id="KW-0732">Signal</keyword>
<comment type="caution">
    <text evidence="2">The sequence shown here is derived from an EMBL/GenBank/DDBJ whole genome shotgun (WGS) entry which is preliminary data.</text>
</comment>
<name>A0A246S1T3_9GAMM</name>
<dbReference type="EMBL" id="JPUA01000019">
    <property type="protein sequence ID" value="OWV30389.1"/>
    <property type="molecule type" value="Genomic_DNA"/>
</dbReference>
<sequence length="294" mass="32156">MTTSLMLQRFIIGLPAALALSATTSQAADLNARDFLSAPAGTSIGVLYLGNEQANRFHGAADPEGNARLDVNALAYRQIWFSDICGRLCTPQFVMPLVEVDARLPGAAERERQSGLGDPQLGGTLFFVDRPEDRVASGLLTMLTLPIGEYDGQRPGTSPGANRWGATFVFNYTRGVGEKWVLEANLEAQLYGDNGDYLGMTLEQDPLYRLQAFASYDLMDNTYGALRLIHAEGGALQLDGRALDDTRQRYTQLGVELGHQLSPRHQVMLALSHNVDTDNAFHGSQALLRLARVW</sequence>
<evidence type="ECO:0000256" key="1">
    <source>
        <dbReference type="SAM" id="SignalP"/>
    </source>
</evidence>
<feature type="chain" id="PRO_5011299107" evidence="1">
    <location>
        <begin position="28"/>
        <end position="294"/>
    </location>
</feature>
<reference evidence="2 3" key="1">
    <citation type="submission" date="2014-08" db="EMBL/GenBank/DDBJ databases">
        <title>Draft genome sequence of a novel L-asparaginase producing marine bacterium, Halomonas campaniensis.</title>
        <authorList>
            <person name="Sundarakrishnan B."/>
            <person name="Moushumi Priya A."/>
            <person name="Raman G."/>
            <person name="Sakthivel N."/>
            <person name="Park S."/>
            <person name="Jayachandran S."/>
        </authorList>
    </citation>
    <scope>NUCLEOTIDE SEQUENCE [LARGE SCALE GENOMIC DNA]</scope>
    <source>
        <strain evidence="2 3">SK03</strain>
    </source>
</reference>
<dbReference type="InterPro" id="IPR025737">
    <property type="entry name" value="FApF"/>
</dbReference>
<gene>
    <name evidence="2" type="ORF">JI62_06875</name>
</gene>
<protein>
    <submittedName>
        <fullName evidence="2">Protein QbdB</fullName>
    </submittedName>
</protein>
<dbReference type="Proteomes" id="UP000197334">
    <property type="component" value="Unassembled WGS sequence"/>
</dbReference>
<keyword evidence="3" id="KW-1185">Reference proteome</keyword>
<organism evidence="2 3">
    <name type="scientific">Halomonas campaniensis</name>
    <dbReference type="NCBI Taxonomy" id="213554"/>
    <lineage>
        <taxon>Bacteria</taxon>
        <taxon>Pseudomonadati</taxon>
        <taxon>Pseudomonadota</taxon>
        <taxon>Gammaproteobacteria</taxon>
        <taxon>Oceanospirillales</taxon>
        <taxon>Halomonadaceae</taxon>
        <taxon>Halomonas</taxon>
    </lineage>
</organism>
<dbReference type="AlphaFoldDB" id="A0A246S1T3"/>
<evidence type="ECO:0000313" key="3">
    <source>
        <dbReference type="Proteomes" id="UP000197334"/>
    </source>
</evidence>
<dbReference type="Pfam" id="PF13557">
    <property type="entry name" value="Phenol_MetA_deg"/>
    <property type="match status" value="1"/>
</dbReference>
<proteinExistence type="predicted"/>